<feature type="transmembrane region" description="Helical" evidence="1">
    <location>
        <begin position="35"/>
        <end position="53"/>
    </location>
</feature>
<organism evidence="2 3">
    <name type="scientific">Vibrio comitans NBRC 102076</name>
    <dbReference type="NCBI Taxonomy" id="1219078"/>
    <lineage>
        <taxon>Bacteria</taxon>
        <taxon>Pseudomonadati</taxon>
        <taxon>Pseudomonadota</taxon>
        <taxon>Gammaproteobacteria</taxon>
        <taxon>Vibrionales</taxon>
        <taxon>Vibrionaceae</taxon>
        <taxon>Vibrio</taxon>
    </lineage>
</organism>
<dbReference type="EMBL" id="BJLH01000009">
    <property type="protein sequence ID" value="GEA60973.1"/>
    <property type="molecule type" value="Genomic_DNA"/>
</dbReference>
<evidence type="ECO:0000313" key="3">
    <source>
        <dbReference type="Proteomes" id="UP000318242"/>
    </source>
</evidence>
<proteinExistence type="predicted"/>
<gene>
    <name evidence="2" type="ORF">VCO01S_21660</name>
</gene>
<comment type="caution">
    <text evidence="2">The sequence shown here is derived from an EMBL/GenBank/DDBJ whole genome shotgun (WGS) entry which is preliminary data.</text>
</comment>
<sequence>MNKITKKCFKAIGLTIAFLYSSHIGSGFLEGLGLYGRESIQFLIFLACAFAYCKYDGNKLRRRVAV</sequence>
<evidence type="ECO:0000313" key="2">
    <source>
        <dbReference type="EMBL" id="GEA60973.1"/>
    </source>
</evidence>
<accession>A0A4Y3INA0</accession>
<protein>
    <submittedName>
        <fullName evidence="2">Uncharacterized protein</fullName>
    </submittedName>
</protein>
<name>A0A4Y3INA0_9VIBR</name>
<feature type="transmembrane region" description="Helical" evidence="1">
    <location>
        <begin position="12"/>
        <end position="29"/>
    </location>
</feature>
<keyword evidence="1" id="KW-0472">Membrane</keyword>
<keyword evidence="3" id="KW-1185">Reference proteome</keyword>
<keyword evidence="1" id="KW-1133">Transmembrane helix</keyword>
<dbReference type="AlphaFoldDB" id="A0A4Y3INA0"/>
<reference evidence="2 3" key="1">
    <citation type="submission" date="2019-06" db="EMBL/GenBank/DDBJ databases">
        <title>Whole genome shotgun sequence of Vibrio comitans NBRC 102076.</title>
        <authorList>
            <person name="Hosoyama A."/>
            <person name="Uohara A."/>
            <person name="Ohji S."/>
            <person name="Ichikawa N."/>
        </authorList>
    </citation>
    <scope>NUCLEOTIDE SEQUENCE [LARGE SCALE GENOMIC DNA]</scope>
    <source>
        <strain evidence="2 3">NBRC 102076</strain>
    </source>
</reference>
<dbReference type="Proteomes" id="UP000318242">
    <property type="component" value="Unassembled WGS sequence"/>
</dbReference>
<evidence type="ECO:0000256" key="1">
    <source>
        <dbReference type="SAM" id="Phobius"/>
    </source>
</evidence>
<keyword evidence="1" id="KW-0812">Transmembrane</keyword>